<dbReference type="InterPro" id="IPR009014">
    <property type="entry name" value="Transketo_C/PFOR_II"/>
</dbReference>
<dbReference type="Pfam" id="PF02779">
    <property type="entry name" value="Transket_pyr"/>
    <property type="match status" value="1"/>
</dbReference>
<dbReference type="GO" id="GO:0004802">
    <property type="term" value="F:transketolase activity"/>
    <property type="evidence" value="ECO:0007669"/>
    <property type="project" value="TreeGrafter"/>
</dbReference>
<organism evidence="11 12">
    <name type="scientific">Glarea lozoyensis (strain ATCC 20868 / MF5171)</name>
    <dbReference type="NCBI Taxonomy" id="1116229"/>
    <lineage>
        <taxon>Eukaryota</taxon>
        <taxon>Fungi</taxon>
        <taxon>Dikarya</taxon>
        <taxon>Ascomycota</taxon>
        <taxon>Pezizomycotina</taxon>
        <taxon>Leotiomycetes</taxon>
        <taxon>Helotiales</taxon>
        <taxon>Helotiaceae</taxon>
        <taxon>Glarea</taxon>
    </lineage>
</organism>
<dbReference type="HOGENOM" id="CLU_009227_0_0_1"/>
<feature type="transmembrane region" description="Helical" evidence="9">
    <location>
        <begin position="479"/>
        <end position="500"/>
    </location>
</feature>
<reference evidence="11 12" key="1">
    <citation type="journal article" date="2013" name="BMC Genomics">
        <title>Genomics-driven discovery of the pneumocandin biosynthetic gene cluster in the fungus Glarea lozoyensis.</title>
        <authorList>
            <person name="Chen L."/>
            <person name="Yue Q."/>
            <person name="Zhang X."/>
            <person name="Xiang M."/>
            <person name="Wang C."/>
            <person name="Li S."/>
            <person name="Che Y."/>
            <person name="Ortiz-Lopez F.J."/>
            <person name="Bills G.F."/>
            <person name="Liu X."/>
            <person name="An Z."/>
        </authorList>
    </citation>
    <scope>NUCLEOTIDE SEQUENCE [LARGE SCALE GENOMIC DNA]</scope>
    <source>
        <strain evidence="12">ATCC 20868 / MF5171</strain>
    </source>
</reference>
<sequence length="731" mass="79299">MAPGLVETGLLAVNHDDNKSKSHNLKADVAPAESPAQTTWETKKEVTGWIPETDDDFAILAVRNLVLDICMQNGGGHGGSALGMAAIGVALWKHVMRYNPANSEWFDRDRFVLSNGHASMFLYAMNHLVGYDAWTMDELKGYGDAKLNGYKTIAHAHPEIEVPGVEVTTGPLGQGIANAVGLAIASKNLAANFNKPGHDIVKSRIYCMTGDGCLMEGVALEAIALAGHLQLSNLVLLYDNNQVTCDGPLDWINTEDVNAKMVASGWEVINVADGRYDVRAIVSALDLAKNSSSKPVFINIRTVIGVDMASAGTAKAHHGGFDQDSIAASKKLAGLLPSSRYEIPERPLQFLRESRDKGTAAEQSWDKSMDKYAEEYPEEAAEFASRQKGTQGDFEKVLNDLDSKTFAGQPTRETNGIILERLWKACPSLCGGGADLVNSNKIVYSENDVFSRATSFKGRYIRNGIREHAMASIANGMAAYGPGTFLPITATFFMFFIYAAPGVRMGALSNLQVIHIATHDSFAEGQNGPTHQPVELDSLYRAMPNLSYIRPCDAEELIGAWSYAMRSVHNPSMISVARDPVGEVPNTSREGVQRGAYVIQENSDAAITLVSCGSNLHYAVAAAKKLEQKGTKCRLVSAPCLSLFDQQDSEYRKSVFPLDGKPIVSVEEYVATTWARYVTASIGMTSFGYSASNESNYERFGLDTAGIEKKVNKYLKSLNGGSAREAGWQQL</sequence>
<evidence type="ECO:0000256" key="4">
    <source>
        <dbReference type="ARBA" id="ARBA00007131"/>
    </source>
</evidence>
<evidence type="ECO:0000256" key="3">
    <source>
        <dbReference type="ARBA" id="ARBA00001964"/>
    </source>
</evidence>
<dbReference type="InterPro" id="IPR055152">
    <property type="entry name" value="Transketolase-like_C_2"/>
</dbReference>
<keyword evidence="8" id="KW-0786">Thiamine pyrophosphate</keyword>
<dbReference type="OMA" id="GHASMFL"/>
<dbReference type="Pfam" id="PF22613">
    <property type="entry name" value="Transketolase_C_1"/>
    <property type="match status" value="1"/>
</dbReference>
<keyword evidence="12" id="KW-1185">Reference proteome</keyword>
<comment type="cofactor">
    <cofactor evidence="2">
        <name>Mg(2+)</name>
        <dbReference type="ChEBI" id="CHEBI:18420"/>
    </cofactor>
</comment>
<dbReference type="InterPro" id="IPR029061">
    <property type="entry name" value="THDP-binding"/>
</dbReference>
<dbReference type="InterPro" id="IPR033247">
    <property type="entry name" value="Transketolase_fam"/>
</dbReference>
<evidence type="ECO:0000256" key="1">
    <source>
        <dbReference type="ARBA" id="ARBA00001941"/>
    </source>
</evidence>
<dbReference type="GO" id="GO:0006098">
    <property type="term" value="P:pentose-phosphate shunt"/>
    <property type="evidence" value="ECO:0007669"/>
    <property type="project" value="TreeGrafter"/>
</dbReference>
<evidence type="ECO:0000313" key="12">
    <source>
        <dbReference type="Proteomes" id="UP000016922"/>
    </source>
</evidence>
<dbReference type="AlphaFoldDB" id="S3E5Q2"/>
<dbReference type="RefSeq" id="XP_008078850.1">
    <property type="nucleotide sequence ID" value="XM_008080659.1"/>
</dbReference>
<dbReference type="GO" id="GO:0005634">
    <property type="term" value="C:nucleus"/>
    <property type="evidence" value="ECO:0007669"/>
    <property type="project" value="TreeGrafter"/>
</dbReference>
<comment type="cofactor">
    <cofactor evidence="1">
        <name>Co(2+)</name>
        <dbReference type="ChEBI" id="CHEBI:48828"/>
    </cofactor>
</comment>
<dbReference type="SMART" id="SM00861">
    <property type="entry name" value="Transket_pyr"/>
    <property type="match status" value="1"/>
</dbReference>
<dbReference type="PROSITE" id="PS00802">
    <property type="entry name" value="TRANSKETOLASE_2"/>
    <property type="match status" value="1"/>
</dbReference>
<evidence type="ECO:0000256" key="5">
    <source>
        <dbReference type="ARBA" id="ARBA00022679"/>
    </source>
</evidence>
<keyword evidence="9" id="KW-1133">Transmembrane helix</keyword>
<evidence type="ECO:0000256" key="2">
    <source>
        <dbReference type="ARBA" id="ARBA00001946"/>
    </source>
</evidence>
<keyword evidence="5" id="KW-0808">Transferase</keyword>
<comment type="similarity">
    <text evidence="4">Belongs to the transketolase family.</text>
</comment>
<dbReference type="SUPFAM" id="SSF52518">
    <property type="entry name" value="Thiamin diphosphate-binding fold (THDP-binding)"/>
    <property type="match status" value="2"/>
</dbReference>
<dbReference type="FunFam" id="3.40.50.970:FF:000004">
    <property type="entry name" value="Transketolase"/>
    <property type="match status" value="1"/>
</dbReference>
<keyword evidence="9" id="KW-0472">Membrane</keyword>
<comment type="cofactor">
    <cofactor evidence="3">
        <name>thiamine diphosphate</name>
        <dbReference type="ChEBI" id="CHEBI:58937"/>
    </cofactor>
</comment>
<evidence type="ECO:0000256" key="9">
    <source>
        <dbReference type="SAM" id="Phobius"/>
    </source>
</evidence>
<dbReference type="GO" id="GO:0046872">
    <property type="term" value="F:metal ion binding"/>
    <property type="evidence" value="ECO:0007669"/>
    <property type="project" value="UniProtKB-KW"/>
</dbReference>
<dbReference type="PANTHER" id="PTHR43522:SF6">
    <property type="entry name" value="TRANSKETOLASE-LIKE PYRIMIDINE-BINDING DOMAIN-CONTAINING PROTEIN-RELATED"/>
    <property type="match status" value="1"/>
</dbReference>
<dbReference type="GO" id="GO:0005829">
    <property type="term" value="C:cytosol"/>
    <property type="evidence" value="ECO:0007669"/>
    <property type="project" value="TreeGrafter"/>
</dbReference>
<dbReference type="eggNOG" id="KOG0523">
    <property type="taxonomic scope" value="Eukaryota"/>
</dbReference>
<dbReference type="GeneID" id="19465764"/>
<dbReference type="Pfam" id="PF00456">
    <property type="entry name" value="Transketolase_N"/>
    <property type="match status" value="1"/>
</dbReference>
<dbReference type="KEGG" id="glz:GLAREA_06711"/>
<dbReference type="InterPro" id="IPR005475">
    <property type="entry name" value="Transketolase-like_Pyr-bd"/>
</dbReference>
<gene>
    <name evidence="11" type="ORF">GLAREA_06711</name>
</gene>
<evidence type="ECO:0000313" key="11">
    <source>
        <dbReference type="EMBL" id="EPE33698.1"/>
    </source>
</evidence>
<dbReference type="SUPFAM" id="SSF52922">
    <property type="entry name" value="TK C-terminal domain-like"/>
    <property type="match status" value="1"/>
</dbReference>
<dbReference type="EMBL" id="KE145357">
    <property type="protein sequence ID" value="EPE33698.1"/>
    <property type="molecule type" value="Genomic_DNA"/>
</dbReference>
<proteinExistence type="inferred from homology"/>
<accession>S3E5Q2</accession>
<evidence type="ECO:0000259" key="10">
    <source>
        <dbReference type="SMART" id="SM00861"/>
    </source>
</evidence>
<dbReference type="CDD" id="cd07033">
    <property type="entry name" value="TPP_PYR_DXS_TK_like"/>
    <property type="match status" value="1"/>
</dbReference>
<dbReference type="Gene3D" id="3.40.50.920">
    <property type="match status" value="1"/>
</dbReference>
<evidence type="ECO:0000256" key="8">
    <source>
        <dbReference type="ARBA" id="ARBA00023052"/>
    </source>
</evidence>
<keyword evidence="7" id="KW-0460">Magnesium</keyword>
<keyword evidence="9" id="KW-0812">Transmembrane</keyword>
<dbReference type="InterPro" id="IPR005474">
    <property type="entry name" value="Transketolase_N"/>
</dbReference>
<dbReference type="PANTHER" id="PTHR43522">
    <property type="entry name" value="TRANSKETOLASE"/>
    <property type="match status" value="1"/>
</dbReference>
<dbReference type="OrthoDB" id="10267175at2759"/>
<dbReference type="STRING" id="1116229.S3E5Q2"/>
<evidence type="ECO:0000256" key="7">
    <source>
        <dbReference type="ARBA" id="ARBA00022842"/>
    </source>
</evidence>
<keyword evidence="6" id="KW-0479">Metal-binding</keyword>
<dbReference type="InterPro" id="IPR020826">
    <property type="entry name" value="Transketolase_BS"/>
</dbReference>
<feature type="domain" description="Transketolase-like pyrimidine-binding" evidence="10">
    <location>
        <begin position="409"/>
        <end position="583"/>
    </location>
</feature>
<dbReference type="CDD" id="cd02012">
    <property type="entry name" value="TPP_TK"/>
    <property type="match status" value="1"/>
</dbReference>
<evidence type="ECO:0000256" key="6">
    <source>
        <dbReference type="ARBA" id="ARBA00022723"/>
    </source>
</evidence>
<dbReference type="Proteomes" id="UP000016922">
    <property type="component" value="Unassembled WGS sequence"/>
</dbReference>
<protein>
    <submittedName>
        <fullName evidence="11">Thiamin diphosphate-binding fold (THDP-binding)</fullName>
    </submittedName>
</protein>
<name>S3E5Q2_GLAL2</name>
<dbReference type="Gene3D" id="3.40.50.970">
    <property type="match status" value="2"/>
</dbReference>